<proteinExistence type="predicted"/>
<dbReference type="Proteomes" id="UP000029556">
    <property type="component" value="Unassembled WGS sequence"/>
</dbReference>
<dbReference type="Gene3D" id="2.130.10.10">
    <property type="entry name" value="YVTN repeat-like/Quinoprotein amine dehydrogenase"/>
    <property type="match status" value="1"/>
</dbReference>
<organism evidence="2 3">
    <name type="scientific">Hoylesella buccalis DNF00853</name>
    <dbReference type="NCBI Taxonomy" id="1401074"/>
    <lineage>
        <taxon>Bacteria</taxon>
        <taxon>Pseudomonadati</taxon>
        <taxon>Bacteroidota</taxon>
        <taxon>Bacteroidia</taxon>
        <taxon>Bacteroidales</taxon>
        <taxon>Prevotellaceae</taxon>
        <taxon>Hoylesella</taxon>
    </lineage>
</organism>
<evidence type="ECO:0008006" key="4">
    <source>
        <dbReference type="Google" id="ProtNLM"/>
    </source>
</evidence>
<accession>A0A095ZI54</accession>
<dbReference type="OrthoDB" id="1404180at2"/>
<dbReference type="SUPFAM" id="SSF63825">
    <property type="entry name" value="YWTD domain"/>
    <property type="match status" value="1"/>
</dbReference>
<evidence type="ECO:0000313" key="3">
    <source>
        <dbReference type="Proteomes" id="UP000029556"/>
    </source>
</evidence>
<protein>
    <recommendedName>
        <fullName evidence="4">Lipoprotein</fullName>
    </recommendedName>
</protein>
<keyword evidence="1" id="KW-0732">Signal</keyword>
<comment type="caution">
    <text evidence="2">The sequence shown here is derived from an EMBL/GenBank/DDBJ whole genome shotgun (WGS) entry which is preliminary data.</text>
</comment>
<feature type="chain" id="PRO_5001914379" description="Lipoprotein" evidence="1">
    <location>
        <begin position="17"/>
        <end position="413"/>
    </location>
</feature>
<evidence type="ECO:0000256" key="1">
    <source>
        <dbReference type="SAM" id="SignalP"/>
    </source>
</evidence>
<dbReference type="EMBL" id="JRNN01000069">
    <property type="protein sequence ID" value="KGF34435.1"/>
    <property type="molecule type" value="Genomic_DNA"/>
</dbReference>
<dbReference type="AlphaFoldDB" id="A0A095ZI54"/>
<dbReference type="PROSITE" id="PS51257">
    <property type="entry name" value="PROKAR_LIPOPROTEIN"/>
    <property type="match status" value="1"/>
</dbReference>
<evidence type="ECO:0000313" key="2">
    <source>
        <dbReference type="EMBL" id="KGF34435.1"/>
    </source>
</evidence>
<sequence length="413" mass="44709">MKIKMLLSAIALSVLAASCGSDDNATPQSKKNTGANAFQGIVFATGVTNPEGTNGSVYMQALADMTPGKYNNKNATPTGFGSTPIITPSGNLYSFPDYMGNSKAEITRYNIDAQGNFVQKGTLSIPAGAAASNVVELNEEKAYVSFNGLGKIMVFNPQTMKKLTEIDLNSLAHKDTKVAPAAMIIRDGMLFVGLNQFNAQWMPTSNTIELAMIDTKTDQVKKHITNTSLGMSFATRPIDANSIFMDENKDIYINCIGAFGFMPQHPGGIARIKNGSEEIDPTYCIRFDQTEVKGLSVKKGEFAATMLYGGKGKLYAYLNVYGLDPNAMSNPYLSMTNVPVEIDLYKKSITKIEGMEVGNPQGTAIGKHKNLIVFGSANKKANGFYTYNPETKEVKGPVFEVMGNPSFFYSFAK</sequence>
<feature type="signal peptide" evidence="1">
    <location>
        <begin position="1"/>
        <end position="16"/>
    </location>
</feature>
<gene>
    <name evidence="2" type="ORF">HMPREF2137_07865</name>
</gene>
<reference evidence="2 3" key="1">
    <citation type="submission" date="2014-07" db="EMBL/GenBank/DDBJ databases">
        <authorList>
            <person name="McCorrison J."/>
            <person name="Sanka R."/>
            <person name="Torralba M."/>
            <person name="Gillis M."/>
            <person name="Haft D.H."/>
            <person name="Methe B."/>
            <person name="Sutton G."/>
            <person name="Nelson K.E."/>
        </authorList>
    </citation>
    <scope>NUCLEOTIDE SEQUENCE [LARGE SCALE GENOMIC DNA]</scope>
    <source>
        <strain evidence="2 3">DNF00853</strain>
    </source>
</reference>
<dbReference type="RefSeq" id="WP_023057975.1">
    <property type="nucleotide sequence ID" value="NZ_JRNN01000069.1"/>
</dbReference>
<name>A0A095ZI54_9BACT</name>
<dbReference type="InterPro" id="IPR015943">
    <property type="entry name" value="WD40/YVTN_repeat-like_dom_sf"/>
</dbReference>